<accession>A0A139R5P2</accession>
<dbReference type="Proteomes" id="UP000249013">
    <property type="component" value="Chromosome 1"/>
</dbReference>
<gene>
    <name evidence="4" type="ORF">NCTC13773_01861</name>
    <name evidence="2" type="ORF">SGADD02_00456</name>
    <name evidence="3" type="ORF">SGADD03_00378</name>
</gene>
<evidence type="ECO:0000313" key="6">
    <source>
        <dbReference type="Proteomes" id="UP000071927"/>
    </source>
</evidence>
<dbReference type="GeneID" id="57920382"/>
<reference evidence="4 7" key="2">
    <citation type="submission" date="2018-06" db="EMBL/GenBank/DDBJ databases">
        <authorList>
            <consortium name="Pathogen Informatics"/>
            <person name="Doyle S."/>
        </authorList>
    </citation>
    <scope>NUCLEOTIDE SEQUENCE [LARGE SCALE GENOMIC DNA]</scope>
    <source>
        <strain evidence="4 7">NCTC13773</strain>
    </source>
</reference>
<dbReference type="Proteomes" id="UP000070198">
    <property type="component" value="Unassembled WGS sequence"/>
</dbReference>
<proteinExistence type="predicted"/>
<dbReference type="Proteomes" id="UP000071927">
    <property type="component" value="Unassembled WGS sequence"/>
</dbReference>
<evidence type="ECO:0000313" key="7">
    <source>
        <dbReference type="Proteomes" id="UP000249013"/>
    </source>
</evidence>
<evidence type="ECO:0000313" key="5">
    <source>
        <dbReference type="Proteomes" id="UP000070198"/>
    </source>
</evidence>
<dbReference type="Gene3D" id="3.10.450.40">
    <property type="match status" value="1"/>
</dbReference>
<organism evidence="3 6">
    <name type="scientific">Streptococcus gallolyticus</name>
    <dbReference type="NCBI Taxonomy" id="315405"/>
    <lineage>
        <taxon>Bacteria</taxon>
        <taxon>Bacillati</taxon>
        <taxon>Bacillota</taxon>
        <taxon>Bacilli</taxon>
        <taxon>Lactobacillales</taxon>
        <taxon>Streptococcaceae</taxon>
        <taxon>Streptococcus</taxon>
    </lineage>
</organism>
<dbReference type="EMBL" id="LS483409">
    <property type="protein sequence ID" value="SQG80036.1"/>
    <property type="molecule type" value="Genomic_DNA"/>
</dbReference>
<evidence type="ECO:0000313" key="2">
    <source>
        <dbReference type="EMBL" id="KXT72659.1"/>
    </source>
</evidence>
<dbReference type="PATRIC" id="fig|315405.11.peg.504"/>
<protein>
    <submittedName>
        <fullName evidence="3 4">Signal peptide</fullName>
    </submittedName>
</protein>
<keyword evidence="1" id="KW-1133">Transmembrane helix</keyword>
<sequence length="100" mass="11212">MTVSKKFKIGLMSVLAVILIILSIYAYNNLGYTLSSKEAYQIAYQNAGVASKDLLSKSFEKSRLGLKATYHITLKTETTDYSYTIDASTGSIMQRQFHEK</sequence>
<dbReference type="AlphaFoldDB" id="A0A139R5P2"/>
<dbReference type="EMBL" id="LQXV01000114">
    <property type="protein sequence ID" value="KXU09975.1"/>
    <property type="molecule type" value="Genomic_DNA"/>
</dbReference>
<dbReference type="RefSeq" id="WP_009854652.1">
    <property type="nucleotide sequence ID" value="NZ_CP054015.1"/>
</dbReference>
<evidence type="ECO:0000313" key="4">
    <source>
        <dbReference type="EMBL" id="SQG80036.1"/>
    </source>
</evidence>
<evidence type="ECO:0000313" key="3">
    <source>
        <dbReference type="EMBL" id="KXU09975.1"/>
    </source>
</evidence>
<reference evidence="5 6" key="1">
    <citation type="submission" date="2016-01" db="EMBL/GenBank/DDBJ databases">
        <title>Highly variable Streptococcus oralis are common among viridans streptococci isolated from primates.</title>
        <authorList>
            <person name="Denapaite D."/>
            <person name="Rieger M."/>
            <person name="Koendgen S."/>
            <person name="Brueckner R."/>
            <person name="Ochigava I."/>
            <person name="Kappeler P."/>
            <person name="Maetz-Rensing K."/>
            <person name="Leendertz F."/>
            <person name="Hakenbeck R."/>
        </authorList>
    </citation>
    <scope>NUCLEOTIDE SEQUENCE [LARGE SCALE GENOMIC DNA]</scope>
    <source>
        <strain evidence="2 5">DD02</strain>
        <strain evidence="3 6">DD03</strain>
    </source>
</reference>
<keyword evidence="1" id="KW-0812">Transmembrane</keyword>
<evidence type="ECO:0000256" key="1">
    <source>
        <dbReference type="SAM" id="Phobius"/>
    </source>
</evidence>
<keyword evidence="1" id="KW-0472">Membrane</keyword>
<name>A0A139R5P2_9STRE</name>
<feature type="transmembrane region" description="Helical" evidence="1">
    <location>
        <begin position="7"/>
        <end position="27"/>
    </location>
</feature>
<dbReference type="EMBL" id="LQOF01000044">
    <property type="protein sequence ID" value="KXT72659.1"/>
    <property type="molecule type" value="Genomic_DNA"/>
</dbReference>